<comment type="cofactor">
    <cofactor evidence="2 11">
        <name>[4Fe-4S] cluster</name>
        <dbReference type="ChEBI" id="CHEBI:49883"/>
    </cofactor>
</comment>
<dbReference type="Pfam" id="PF00037">
    <property type="entry name" value="Fer4"/>
    <property type="match status" value="1"/>
</dbReference>
<dbReference type="GO" id="GO:0051539">
    <property type="term" value="F:4 iron, 4 sulfur cluster binding"/>
    <property type="evidence" value="ECO:0007669"/>
    <property type="project" value="UniProtKB-KW"/>
</dbReference>
<keyword evidence="5 11" id="KW-0479">Metal-binding</keyword>
<proteinExistence type="predicted"/>
<dbReference type="Gene3D" id="3.30.70.20">
    <property type="match status" value="1"/>
</dbReference>
<dbReference type="AlphaFoldDB" id="A0A517R384"/>
<dbReference type="SUPFAM" id="SSF54862">
    <property type="entry name" value="4Fe-4S ferredoxins"/>
    <property type="match status" value="1"/>
</dbReference>
<evidence type="ECO:0000256" key="8">
    <source>
        <dbReference type="ARBA" id="ARBA00023004"/>
    </source>
</evidence>
<keyword evidence="7 11" id="KW-0249">Electron transport</keyword>
<dbReference type="Proteomes" id="UP000317318">
    <property type="component" value="Chromosome"/>
</dbReference>
<keyword evidence="4 11" id="KW-0004">4Fe-4S</keyword>
<evidence type="ECO:0000256" key="5">
    <source>
        <dbReference type="ARBA" id="ARBA00022723"/>
    </source>
</evidence>
<reference evidence="14 15" key="1">
    <citation type="submission" date="2019-02" db="EMBL/GenBank/DDBJ databases">
        <title>Deep-cultivation of Planctomycetes and their phenomic and genomic characterization uncovers novel biology.</title>
        <authorList>
            <person name="Wiegand S."/>
            <person name="Jogler M."/>
            <person name="Boedeker C."/>
            <person name="Pinto D."/>
            <person name="Vollmers J."/>
            <person name="Rivas-Marin E."/>
            <person name="Kohn T."/>
            <person name="Peeters S.H."/>
            <person name="Heuer A."/>
            <person name="Rast P."/>
            <person name="Oberbeckmann S."/>
            <person name="Bunk B."/>
            <person name="Jeske O."/>
            <person name="Meyerdierks A."/>
            <person name="Storesund J.E."/>
            <person name="Kallscheuer N."/>
            <person name="Luecker S."/>
            <person name="Lage O.M."/>
            <person name="Pohl T."/>
            <person name="Merkel B.J."/>
            <person name="Hornburger P."/>
            <person name="Mueller R.-W."/>
            <person name="Bruemmer F."/>
            <person name="Labrenz M."/>
            <person name="Spormann A.M."/>
            <person name="Op den Camp H."/>
            <person name="Overmann J."/>
            <person name="Amann R."/>
            <person name="Jetten M.S.M."/>
            <person name="Mascher T."/>
            <person name="Medema M.H."/>
            <person name="Devos D.P."/>
            <person name="Kaster A.-K."/>
            <person name="Ovreas L."/>
            <person name="Rohde M."/>
            <person name="Galperin M.Y."/>
            <person name="Jogler C."/>
        </authorList>
    </citation>
    <scope>NUCLEOTIDE SEQUENCE [LARGE SCALE GENOMIC DNA]</scope>
    <source>
        <strain evidence="14 15">Pan189</strain>
    </source>
</reference>
<dbReference type="PROSITE" id="PS51379">
    <property type="entry name" value="4FE4S_FER_2"/>
    <property type="match status" value="1"/>
</dbReference>
<accession>A0A517R384</accession>
<dbReference type="GO" id="GO:0051538">
    <property type="term" value="F:3 iron, 4 sulfur cluster binding"/>
    <property type="evidence" value="ECO:0007669"/>
    <property type="project" value="UniProtKB-KW"/>
</dbReference>
<evidence type="ECO:0000256" key="3">
    <source>
        <dbReference type="ARBA" id="ARBA00022448"/>
    </source>
</evidence>
<evidence type="ECO:0000313" key="15">
    <source>
        <dbReference type="Proteomes" id="UP000317318"/>
    </source>
</evidence>
<protein>
    <recommendedName>
        <fullName evidence="11">Ferredoxin</fullName>
    </recommendedName>
</protein>
<dbReference type="InterPro" id="IPR017896">
    <property type="entry name" value="4Fe4S_Fe-S-bd"/>
</dbReference>
<evidence type="ECO:0000256" key="6">
    <source>
        <dbReference type="ARBA" id="ARBA00022737"/>
    </source>
</evidence>
<keyword evidence="9 11" id="KW-0411">Iron-sulfur</keyword>
<evidence type="ECO:0000313" key="14">
    <source>
        <dbReference type="EMBL" id="QDT38338.1"/>
    </source>
</evidence>
<evidence type="ECO:0000256" key="7">
    <source>
        <dbReference type="ARBA" id="ARBA00022982"/>
    </source>
</evidence>
<gene>
    <name evidence="14" type="ORF">Pan189_27290</name>
</gene>
<dbReference type="EMBL" id="CP036268">
    <property type="protein sequence ID" value="QDT38338.1"/>
    <property type="molecule type" value="Genomic_DNA"/>
</dbReference>
<evidence type="ECO:0000256" key="2">
    <source>
        <dbReference type="ARBA" id="ARBA00001966"/>
    </source>
</evidence>
<evidence type="ECO:0000256" key="12">
    <source>
        <dbReference type="SAM" id="MobiDB-lite"/>
    </source>
</evidence>
<feature type="compositionally biased region" description="Polar residues" evidence="12">
    <location>
        <begin position="91"/>
        <end position="103"/>
    </location>
</feature>
<comment type="cofactor">
    <cofactor evidence="1 11">
        <name>[3Fe-4S] cluster</name>
        <dbReference type="ChEBI" id="CHEBI:21137"/>
    </cofactor>
</comment>
<evidence type="ECO:0000259" key="13">
    <source>
        <dbReference type="PROSITE" id="PS51379"/>
    </source>
</evidence>
<dbReference type="GO" id="GO:0046872">
    <property type="term" value="F:metal ion binding"/>
    <property type="evidence" value="ECO:0007669"/>
    <property type="project" value="UniProtKB-KW"/>
</dbReference>
<dbReference type="InterPro" id="IPR000813">
    <property type="entry name" value="7Fe_ferredoxin"/>
</dbReference>
<evidence type="ECO:0000256" key="1">
    <source>
        <dbReference type="ARBA" id="ARBA00001927"/>
    </source>
</evidence>
<keyword evidence="6 11" id="KW-0677">Repeat</keyword>
<keyword evidence="10 11" id="KW-0003">3Fe-4S</keyword>
<keyword evidence="15" id="KW-1185">Reference proteome</keyword>
<evidence type="ECO:0000256" key="9">
    <source>
        <dbReference type="ARBA" id="ARBA00023014"/>
    </source>
</evidence>
<dbReference type="Pfam" id="PF11953">
    <property type="entry name" value="DUF3470"/>
    <property type="match status" value="1"/>
</dbReference>
<evidence type="ECO:0000256" key="4">
    <source>
        <dbReference type="ARBA" id="ARBA00022485"/>
    </source>
</evidence>
<dbReference type="PROSITE" id="PS00198">
    <property type="entry name" value="4FE4S_FER_1"/>
    <property type="match status" value="1"/>
</dbReference>
<dbReference type="PANTHER" id="PTHR42859:SF2">
    <property type="entry name" value="FERREDOXIN"/>
    <property type="match status" value="1"/>
</dbReference>
<dbReference type="GO" id="GO:0009055">
    <property type="term" value="F:electron transfer activity"/>
    <property type="evidence" value="ECO:0007669"/>
    <property type="project" value="InterPro"/>
</dbReference>
<comment type="function">
    <text evidence="11">Ferredoxins are iron-sulfur proteins that transfer electrons in a wide variety of metabolic reactions.</text>
</comment>
<feature type="region of interest" description="Disordered" evidence="12">
    <location>
        <begin position="91"/>
        <end position="119"/>
    </location>
</feature>
<dbReference type="PRINTS" id="PR00354">
    <property type="entry name" value="7FE8SFRDOXIN"/>
</dbReference>
<evidence type="ECO:0000256" key="10">
    <source>
        <dbReference type="ARBA" id="ARBA00023291"/>
    </source>
</evidence>
<dbReference type="InterPro" id="IPR050294">
    <property type="entry name" value="RnfB_subfamily"/>
</dbReference>
<organism evidence="14 15">
    <name type="scientific">Stratiformator vulcanicus</name>
    <dbReference type="NCBI Taxonomy" id="2527980"/>
    <lineage>
        <taxon>Bacteria</taxon>
        <taxon>Pseudomonadati</taxon>
        <taxon>Planctomycetota</taxon>
        <taxon>Planctomycetia</taxon>
        <taxon>Planctomycetales</taxon>
        <taxon>Planctomycetaceae</taxon>
        <taxon>Stratiformator</taxon>
    </lineage>
</organism>
<name>A0A517R384_9PLAN</name>
<evidence type="ECO:0000256" key="11">
    <source>
        <dbReference type="RuleBase" id="RU364098"/>
    </source>
</evidence>
<dbReference type="InterPro" id="IPR022569">
    <property type="entry name" value="Fd_C"/>
</dbReference>
<dbReference type="InterPro" id="IPR017900">
    <property type="entry name" value="4Fe4S_Fe_S_CS"/>
</dbReference>
<sequence>MIADLLPHRMRLPTNAEEFMTHVVAEPCFNCKYTDCVVVCPVECFYEGQSMLYIHPEECIDCEACVPECPVEAIFHEDNLPKEWTEFTKLNSDMSEQTPNITEQKAPMADDNSDGCAQK</sequence>
<keyword evidence="3 11" id="KW-0813">Transport</keyword>
<dbReference type="PANTHER" id="PTHR42859">
    <property type="entry name" value="OXIDOREDUCTASE"/>
    <property type="match status" value="1"/>
</dbReference>
<feature type="domain" description="4Fe-4S ferredoxin-type" evidence="13">
    <location>
        <begin position="50"/>
        <end position="79"/>
    </location>
</feature>
<keyword evidence="8 11" id="KW-0408">Iron</keyword>
<dbReference type="KEGG" id="svp:Pan189_27290"/>